<name>A0ABN8IV88_9NEOP</name>
<reference evidence="2" key="1">
    <citation type="submission" date="2022-03" db="EMBL/GenBank/DDBJ databases">
        <authorList>
            <person name="Martin H S."/>
        </authorList>
    </citation>
    <scope>NUCLEOTIDE SEQUENCE</scope>
</reference>
<feature type="non-terminal residue" evidence="2">
    <location>
        <position position="165"/>
    </location>
</feature>
<sequence length="165" mass="17303">MGIKPTTLTPEPVSTVPQRQKSGGAEGWGGEGAWEHVRPERMPGAPRFFSGALLRRHAAALRGPGDGGALRAGHSARVMPPNRGGTRPRIADMPSGARMTFSSPRPAFFGRSPTGPNPMRGTSHGARPLAARAHGGPFLPAPPRAAAARRQSCPLNNSTKLPIDQ</sequence>
<dbReference type="Proteomes" id="UP000837857">
    <property type="component" value="Chromosome 4"/>
</dbReference>
<evidence type="ECO:0000313" key="3">
    <source>
        <dbReference type="Proteomes" id="UP000837857"/>
    </source>
</evidence>
<feature type="region of interest" description="Disordered" evidence="1">
    <location>
        <begin position="64"/>
        <end position="165"/>
    </location>
</feature>
<keyword evidence="3" id="KW-1185">Reference proteome</keyword>
<evidence type="ECO:0000256" key="1">
    <source>
        <dbReference type="SAM" id="MobiDB-lite"/>
    </source>
</evidence>
<protein>
    <submittedName>
        <fullName evidence="2">Uncharacterized protein</fullName>
    </submittedName>
</protein>
<dbReference type="EMBL" id="OW152816">
    <property type="protein sequence ID" value="CAH2066132.1"/>
    <property type="molecule type" value="Genomic_DNA"/>
</dbReference>
<feature type="compositionally biased region" description="Polar residues" evidence="1">
    <location>
        <begin position="153"/>
        <end position="165"/>
    </location>
</feature>
<accession>A0ABN8IV88</accession>
<feature type="region of interest" description="Disordered" evidence="1">
    <location>
        <begin position="1"/>
        <end position="42"/>
    </location>
</feature>
<gene>
    <name evidence="2" type="ORF">IPOD504_LOCUS13293</name>
</gene>
<organism evidence="2 3">
    <name type="scientific">Iphiclides podalirius</name>
    <name type="common">scarce swallowtail</name>
    <dbReference type="NCBI Taxonomy" id="110791"/>
    <lineage>
        <taxon>Eukaryota</taxon>
        <taxon>Metazoa</taxon>
        <taxon>Ecdysozoa</taxon>
        <taxon>Arthropoda</taxon>
        <taxon>Hexapoda</taxon>
        <taxon>Insecta</taxon>
        <taxon>Pterygota</taxon>
        <taxon>Neoptera</taxon>
        <taxon>Endopterygota</taxon>
        <taxon>Lepidoptera</taxon>
        <taxon>Glossata</taxon>
        <taxon>Ditrysia</taxon>
        <taxon>Papilionoidea</taxon>
        <taxon>Papilionidae</taxon>
        <taxon>Papilioninae</taxon>
        <taxon>Iphiclides</taxon>
    </lineage>
</organism>
<evidence type="ECO:0000313" key="2">
    <source>
        <dbReference type="EMBL" id="CAH2066132.1"/>
    </source>
</evidence>
<proteinExistence type="predicted"/>